<dbReference type="InterPro" id="IPR035965">
    <property type="entry name" value="PAS-like_dom_sf"/>
</dbReference>
<keyword evidence="7" id="KW-0472">Membrane</keyword>
<evidence type="ECO:0000256" key="5">
    <source>
        <dbReference type="ARBA" id="ARBA00022840"/>
    </source>
</evidence>
<dbReference type="InterPro" id="IPR005467">
    <property type="entry name" value="His_kinase_dom"/>
</dbReference>
<feature type="transmembrane region" description="Helical" evidence="7">
    <location>
        <begin position="153"/>
        <end position="171"/>
    </location>
</feature>
<dbReference type="Pfam" id="PF25323">
    <property type="entry name" value="6TM_PilS"/>
    <property type="match status" value="1"/>
</dbReference>
<comment type="caution">
    <text evidence="10">The sequence shown here is derived from an EMBL/GenBank/DDBJ whole genome shotgun (WGS) entry which is preliminary data.</text>
</comment>
<evidence type="ECO:0000259" key="8">
    <source>
        <dbReference type="PROSITE" id="PS50109"/>
    </source>
</evidence>
<dbReference type="InterPro" id="IPR003594">
    <property type="entry name" value="HATPase_dom"/>
</dbReference>
<dbReference type="AlphaFoldDB" id="A0A0F9KVI3"/>
<name>A0A0F9KVI3_9ZZZZ</name>
<gene>
    <name evidence="10" type="ORF">LCGC14_1280090</name>
</gene>
<dbReference type="SMART" id="SM00387">
    <property type="entry name" value="HATPase_c"/>
    <property type="match status" value="1"/>
</dbReference>
<dbReference type="GO" id="GO:0005524">
    <property type="term" value="F:ATP binding"/>
    <property type="evidence" value="ECO:0007669"/>
    <property type="project" value="UniProtKB-KW"/>
</dbReference>
<feature type="transmembrane region" description="Helical" evidence="7">
    <location>
        <begin position="15"/>
        <end position="39"/>
    </location>
</feature>
<dbReference type="PANTHER" id="PTHR43065:SF10">
    <property type="entry name" value="PEROXIDE STRESS-ACTIVATED HISTIDINE KINASE MAK3"/>
    <property type="match status" value="1"/>
</dbReference>
<dbReference type="InterPro" id="IPR004358">
    <property type="entry name" value="Sig_transdc_His_kin-like_C"/>
</dbReference>
<reference evidence="10" key="1">
    <citation type="journal article" date="2015" name="Nature">
        <title>Complex archaea that bridge the gap between prokaryotes and eukaryotes.</title>
        <authorList>
            <person name="Spang A."/>
            <person name="Saw J.H."/>
            <person name="Jorgensen S.L."/>
            <person name="Zaremba-Niedzwiedzka K."/>
            <person name="Martijn J."/>
            <person name="Lind A.E."/>
            <person name="van Eijk R."/>
            <person name="Schleper C."/>
            <person name="Guy L."/>
            <person name="Ettema T.J."/>
        </authorList>
    </citation>
    <scope>NUCLEOTIDE SEQUENCE</scope>
</reference>
<dbReference type="Gene3D" id="3.30.450.20">
    <property type="entry name" value="PAS domain"/>
    <property type="match status" value="1"/>
</dbReference>
<evidence type="ECO:0000256" key="1">
    <source>
        <dbReference type="ARBA" id="ARBA00022553"/>
    </source>
</evidence>
<evidence type="ECO:0000256" key="3">
    <source>
        <dbReference type="ARBA" id="ARBA00022741"/>
    </source>
</evidence>
<evidence type="ECO:0000256" key="2">
    <source>
        <dbReference type="ARBA" id="ARBA00022679"/>
    </source>
</evidence>
<dbReference type="InterPro" id="IPR000014">
    <property type="entry name" value="PAS"/>
</dbReference>
<dbReference type="InterPro" id="IPR036890">
    <property type="entry name" value="HATPase_C_sf"/>
</dbReference>
<keyword evidence="2" id="KW-0808">Transferase</keyword>
<dbReference type="Pfam" id="PF02518">
    <property type="entry name" value="HATPase_c"/>
    <property type="match status" value="1"/>
</dbReference>
<protein>
    <recommendedName>
        <fullName evidence="11">Histidine kinase domain-containing protein</fullName>
    </recommendedName>
</protein>
<dbReference type="InterPro" id="IPR003661">
    <property type="entry name" value="HisK_dim/P_dom"/>
</dbReference>
<evidence type="ECO:0008006" key="11">
    <source>
        <dbReference type="Google" id="ProtNLM"/>
    </source>
</evidence>
<dbReference type="SUPFAM" id="SSF47384">
    <property type="entry name" value="Homodimeric domain of signal transducing histidine kinase"/>
    <property type="match status" value="1"/>
</dbReference>
<keyword evidence="5" id="KW-0067">ATP-binding</keyword>
<evidence type="ECO:0000313" key="10">
    <source>
        <dbReference type="EMBL" id="KKM86329.1"/>
    </source>
</evidence>
<dbReference type="SUPFAM" id="SSF55874">
    <property type="entry name" value="ATPase domain of HSP90 chaperone/DNA topoisomerase II/histidine kinase"/>
    <property type="match status" value="1"/>
</dbReference>
<dbReference type="InterPro" id="IPR036097">
    <property type="entry name" value="HisK_dim/P_sf"/>
</dbReference>
<proteinExistence type="predicted"/>
<keyword evidence="4" id="KW-0418">Kinase</keyword>
<feature type="domain" description="PAS" evidence="9">
    <location>
        <begin position="195"/>
        <end position="242"/>
    </location>
</feature>
<evidence type="ECO:0000259" key="9">
    <source>
        <dbReference type="PROSITE" id="PS50112"/>
    </source>
</evidence>
<dbReference type="PROSITE" id="PS50109">
    <property type="entry name" value="HIS_KIN"/>
    <property type="match status" value="1"/>
</dbReference>
<dbReference type="PRINTS" id="PR00344">
    <property type="entry name" value="BCTRLSENSOR"/>
</dbReference>
<feature type="transmembrane region" description="Helical" evidence="7">
    <location>
        <begin position="45"/>
        <end position="64"/>
    </location>
</feature>
<keyword evidence="6" id="KW-0902">Two-component regulatory system</keyword>
<dbReference type="EMBL" id="LAZR01007274">
    <property type="protein sequence ID" value="KKM86329.1"/>
    <property type="molecule type" value="Genomic_DNA"/>
</dbReference>
<dbReference type="SMART" id="SM00388">
    <property type="entry name" value="HisKA"/>
    <property type="match status" value="1"/>
</dbReference>
<evidence type="ECO:0000256" key="6">
    <source>
        <dbReference type="ARBA" id="ARBA00023012"/>
    </source>
</evidence>
<dbReference type="Pfam" id="PF13426">
    <property type="entry name" value="PAS_9"/>
    <property type="match status" value="1"/>
</dbReference>
<dbReference type="SUPFAM" id="SSF55785">
    <property type="entry name" value="PYP-like sensor domain (PAS domain)"/>
    <property type="match status" value="1"/>
</dbReference>
<sequence length="521" mass="57875">MPEDSSLLNRIKTLLAFRVFFVTALLGSFLAFQIGFGVFPYPSNVFYIIVFLYALSIVCVLLVGKVPSLPLAYLQIVADSLSAVTLILLTGGIESWFSWVLLLVVLSSVMVINKRAGYVAATLISFLYALFLDLQFYGLIPIPFYEALMEKDFLYKIFSHILGLYLTAYLAGQLVERFERRDVDYRELANFNLAVIESTPSGLFTTDPDGNIEVFNRAAEFITGMSRVQVEGTHIANIFPFLKELPVEKRRGERTVELEDKEKTIGYTVTRLYDLGGKKAGFIGIFQDLTELKALGREIKQKERLAAVGELSAKIAHEIRNPLASLKGSMEMLREGEIDQQQKERLMSIALGEMDRLNNTITDYLSFARPAEPSFESFDIHGALKETAELLQVRDDCKAEVRTDINGALEVSADPRKMKEVFWNLGVNALQAMPDGGILLVSTAVEGDMVTIRFSDTGAGMSEDEMERIFFPFFTTKMAGTGLGLSTAFRAVEDHGGRLTVQSARGAGSVFTVIIPIENVT</sequence>
<evidence type="ECO:0000256" key="7">
    <source>
        <dbReference type="SAM" id="Phobius"/>
    </source>
</evidence>
<feature type="domain" description="Histidine kinase" evidence="8">
    <location>
        <begin position="314"/>
        <end position="519"/>
    </location>
</feature>
<dbReference type="Pfam" id="PF00512">
    <property type="entry name" value="HisKA"/>
    <property type="match status" value="1"/>
</dbReference>
<dbReference type="Gene3D" id="1.10.287.130">
    <property type="match status" value="1"/>
</dbReference>
<evidence type="ECO:0000256" key="4">
    <source>
        <dbReference type="ARBA" id="ARBA00022777"/>
    </source>
</evidence>
<feature type="transmembrane region" description="Helical" evidence="7">
    <location>
        <begin position="119"/>
        <end position="141"/>
    </location>
</feature>
<dbReference type="Gene3D" id="3.30.565.10">
    <property type="entry name" value="Histidine kinase-like ATPase, C-terminal domain"/>
    <property type="match status" value="1"/>
</dbReference>
<accession>A0A0F9KVI3</accession>
<keyword evidence="7" id="KW-0812">Transmembrane</keyword>
<dbReference type="PANTHER" id="PTHR43065">
    <property type="entry name" value="SENSOR HISTIDINE KINASE"/>
    <property type="match status" value="1"/>
</dbReference>
<dbReference type="NCBIfam" id="TIGR00229">
    <property type="entry name" value="sensory_box"/>
    <property type="match status" value="1"/>
</dbReference>
<dbReference type="GO" id="GO:0000155">
    <property type="term" value="F:phosphorelay sensor kinase activity"/>
    <property type="evidence" value="ECO:0007669"/>
    <property type="project" value="InterPro"/>
</dbReference>
<dbReference type="CDD" id="cd00082">
    <property type="entry name" value="HisKA"/>
    <property type="match status" value="1"/>
</dbReference>
<dbReference type="SMART" id="SM00091">
    <property type="entry name" value="PAS"/>
    <property type="match status" value="1"/>
</dbReference>
<dbReference type="PROSITE" id="PS50112">
    <property type="entry name" value="PAS"/>
    <property type="match status" value="1"/>
</dbReference>
<dbReference type="CDD" id="cd00130">
    <property type="entry name" value="PAS"/>
    <property type="match status" value="1"/>
</dbReference>
<keyword evidence="3" id="KW-0547">Nucleotide-binding</keyword>
<organism evidence="10">
    <name type="scientific">marine sediment metagenome</name>
    <dbReference type="NCBI Taxonomy" id="412755"/>
    <lineage>
        <taxon>unclassified sequences</taxon>
        <taxon>metagenomes</taxon>
        <taxon>ecological metagenomes</taxon>
    </lineage>
</organism>
<keyword evidence="7" id="KW-1133">Transmembrane helix</keyword>
<keyword evidence="1" id="KW-0597">Phosphoprotein</keyword>